<keyword evidence="2" id="KW-1185">Reference proteome</keyword>
<organism evidence="1 2">
    <name type="scientific">Nonlabens marinus S1-08</name>
    <dbReference type="NCBI Taxonomy" id="1454201"/>
    <lineage>
        <taxon>Bacteria</taxon>
        <taxon>Pseudomonadati</taxon>
        <taxon>Bacteroidota</taxon>
        <taxon>Flavobacteriia</taxon>
        <taxon>Flavobacteriales</taxon>
        <taxon>Flavobacteriaceae</taxon>
        <taxon>Nonlabens</taxon>
    </lineage>
</organism>
<protein>
    <recommendedName>
        <fullName evidence="3">Co-chaperone DjlA N-terminal domain-containing protein</fullName>
    </recommendedName>
</protein>
<reference evidence="1 2" key="1">
    <citation type="journal article" date="2014" name="Proc. Natl. Acad. Sci. U.S.A.">
        <title>Functional characterization of flavobacteria rhodopsins reveals a unique class of light-driven chloride pump in bacteria.</title>
        <authorList>
            <person name="Yoshizawa S."/>
            <person name="Kumagai Y."/>
            <person name="Kim H."/>
            <person name="Ogura Y."/>
            <person name="Hayashi T."/>
            <person name="Iwasaki W."/>
            <person name="DeLong E.F."/>
            <person name="Kogure K."/>
        </authorList>
    </citation>
    <scope>NUCLEOTIDE SEQUENCE [LARGE SCALE GENOMIC DNA]</scope>
    <source>
        <strain evidence="1 2">S1-08</strain>
    </source>
</reference>
<accession>W8VWR3</accession>
<proteinExistence type="predicted"/>
<dbReference type="Proteomes" id="UP000031760">
    <property type="component" value="Chromosome"/>
</dbReference>
<evidence type="ECO:0000313" key="1">
    <source>
        <dbReference type="EMBL" id="BAO56558.1"/>
    </source>
</evidence>
<dbReference type="AlphaFoldDB" id="W8VWR3"/>
<dbReference type="InterPro" id="IPR029024">
    <property type="entry name" value="TerB-like"/>
</dbReference>
<evidence type="ECO:0000313" key="2">
    <source>
        <dbReference type="Proteomes" id="UP000031760"/>
    </source>
</evidence>
<dbReference type="HOGENOM" id="CLU_141006_0_0_10"/>
<gene>
    <name evidence="1" type="ORF">NMS_2549</name>
</gene>
<dbReference type="OrthoDB" id="1143847at2"/>
<dbReference type="CDD" id="cd07177">
    <property type="entry name" value="terB_like"/>
    <property type="match status" value="1"/>
</dbReference>
<sequence>MTYTLQEKTDILKELISMAYVDQHLKREEVEFVKVVGKRLGVGEEDLSEMLEQASTGTPKPPKEFIKRILHFHRIMLMMRIDGDVDEKELQLLHEVALRYGIRRFTVLSLLEVMDKYPHGNIPPSELLAIHTQSSN</sequence>
<evidence type="ECO:0008006" key="3">
    <source>
        <dbReference type="Google" id="ProtNLM"/>
    </source>
</evidence>
<dbReference type="STRING" id="1454201.NMS_2549"/>
<dbReference type="Gene3D" id="1.10.3680.10">
    <property type="entry name" value="TerB-like"/>
    <property type="match status" value="1"/>
</dbReference>
<dbReference type="EMBL" id="AP014548">
    <property type="protein sequence ID" value="BAO56558.1"/>
    <property type="molecule type" value="Genomic_DNA"/>
</dbReference>
<dbReference type="RefSeq" id="WP_041497059.1">
    <property type="nucleotide sequence ID" value="NZ_AP014548.1"/>
</dbReference>
<dbReference type="SUPFAM" id="SSF158682">
    <property type="entry name" value="TerB-like"/>
    <property type="match status" value="2"/>
</dbReference>
<dbReference type="KEGG" id="nmf:NMS_2549"/>
<name>W8VWR3_9FLAO</name>